<feature type="compositionally biased region" description="Polar residues" evidence="1">
    <location>
        <begin position="71"/>
        <end position="80"/>
    </location>
</feature>
<organism evidence="2 3">
    <name type="scientific">Thanatephorus cucumeris (strain AG1-IB / isolate 7/3/14)</name>
    <name type="common">Lettuce bottom rot fungus</name>
    <name type="synonym">Rhizoctonia solani</name>
    <dbReference type="NCBI Taxonomy" id="1108050"/>
    <lineage>
        <taxon>Eukaryota</taxon>
        <taxon>Fungi</taxon>
        <taxon>Dikarya</taxon>
        <taxon>Basidiomycota</taxon>
        <taxon>Agaricomycotina</taxon>
        <taxon>Agaricomycetes</taxon>
        <taxon>Cantharellales</taxon>
        <taxon>Ceratobasidiaceae</taxon>
        <taxon>Rhizoctonia</taxon>
        <taxon>Rhizoctonia solani AG-1</taxon>
    </lineage>
</organism>
<reference evidence="2 3" key="1">
    <citation type="submission" date="2014-11" db="EMBL/GenBank/DDBJ databases">
        <authorList>
            <person name="Wibberg Daniel"/>
        </authorList>
    </citation>
    <scope>NUCLEOTIDE SEQUENCE [LARGE SCALE GENOMIC DNA]</scope>
    <source>
        <strain evidence="2">Rhizoctonia solani AG1-IB 7/3/14</strain>
    </source>
</reference>
<dbReference type="EMBL" id="LN679101">
    <property type="protein sequence ID" value="CEL55080.1"/>
    <property type="molecule type" value="Genomic_DNA"/>
</dbReference>
<feature type="region of interest" description="Disordered" evidence="1">
    <location>
        <begin position="1"/>
        <end position="80"/>
    </location>
</feature>
<protein>
    <submittedName>
        <fullName evidence="2">Uncharacterized protein</fullName>
    </submittedName>
</protein>
<accession>A0A0B7FC24</accession>
<dbReference type="AlphaFoldDB" id="A0A0B7FC24"/>
<proteinExistence type="predicted"/>
<feature type="compositionally biased region" description="Basic residues" evidence="1">
    <location>
        <begin position="47"/>
        <end position="56"/>
    </location>
</feature>
<evidence type="ECO:0000256" key="1">
    <source>
        <dbReference type="SAM" id="MobiDB-lite"/>
    </source>
</evidence>
<sequence>MIRTPPLRPSPAVDSAVTNPLQTMTTNISRSSSTTSKRKADDDGVPTKKKVVKRKPTTGLKINSGPAPVIRSSSALGQSTSRPLLRLHSIHEHRTHLQLQMRNRPVGLCDKRRHLRQFQL</sequence>
<evidence type="ECO:0000313" key="3">
    <source>
        <dbReference type="Proteomes" id="UP000059188"/>
    </source>
</evidence>
<name>A0A0B7FC24_THACB</name>
<dbReference type="Proteomes" id="UP000059188">
    <property type="component" value="Unassembled WGS sequence"/>
</dbReference>
<gene>
    <name evidence="2" type="ORF">RSOLAG1IB_01088</name>
</gene>
<evidence type="ECO:0000313" key="2">
    <source>
        <dbReference type="EMBL" id="CEL55080.1"/>
    </source>
</evidence>
<keyword evidence="3" id="KW-1185">Reference proteome</keyword>
<feature type="compositionally biased region" description="Low complexity" evidence="1">
    <location>
        <begin position="23"/>
        <end position="35"/>
    </location>
</feature>